<dbReference type="Proteomes" id="UP001176940">
    <property type="component" value="Unassembled WGS sequence"/>
</dbReference>
<accession>A0ABN9MIK0</accession>
<gene>
    <name evidence="2" type="ORF">RIMI_LOCUS20015121</name>
</gene>
<evidence type="ECO:0000256" key="1">
    <source>
        <dbReference type="SAM" id="MobiDB-lite"/>
    </source>
</evidence>
<proteinExistence type="predicted"/>
<evidence type="ECO:0008006" key="4">
    <source>
        <dbReference type="Google" id="ProtNLM"/>
    </source>
</evidence>
<reference evidence="2" key="1">
    <citation type="submission" date="2023-07" db="EMBL/GenBank/DDBJ databases">
        <authorList>
            <person name="Stuckert A."/>
        </authorList>
    </citation>
    <scope>NUCLEOTIDE SEQUENCE</scope>
</reference>
<dbReference type="PANTHER" id="PTHR14465">
    <property type="entry name" value="IQ DOMAIN-CONTAINING PROTEIN H"/>
    <property type="match status" value="1"/>
</dbReference>
<evidence type="ECO:0000313" key="3">
    <source>
        <dbReference type="Proteomes" id="UP001176940"/>
    </source>
</evidence>
<dbReference type="EMBL" id="CAUEEQ010065558">
    <property type="protein sequence ID" value="CAJ0965190.1"/>
    <property type="molecule type" value="Genomic_DNA"/>
</dbReference>
<dbReference type="PROSITE" id="PS50096">
    <property type="entry name" value="IQ"/>
    <property type="match status" value="1"/>
</dbReference>
<feature type="region of interest" description="Disordered" evidence="1">
    <location>
        <begin position="1"/>
        <end position="43"/>
    </location>
</feature>
<evidence type="ECO:0000313" key="2">
    <source>
        <dbReference type="EMBL" id="CAJ0965190.1"/>
    </source>
</evidence>
<comment type="caution">
    <text evidence="2">The sequence shown here is derived from an EMBL/GenBank/DDBJ whole genome shotgun (WGS) entry which is preliminary data.</text>
</comment>
<dbReference type="InterPro" id="IPR038752">
    <property type="entry name" value="IQCH"/>
</dbReference>
<protein>
    <recommendedName>
        <fullName evidence="4">IQ domain-containing protein H</fullName>
    </recommendedName>
</protein>
<sequence length="449" mass="51083">MKPASPTLEAEHIHKNASSLCDESESPIPDSGVETPSTPHNVSAKTTRTFTNVMWREEQGDGSPESQQNSSDLNLIENLWGIVKRKMKHQTQQCRRAEACYQSNLGFHNTSAEPQADRLQCHRLIAILPCAGVYYGRQRMNFNPILRPACSQRDAWALALYTPDTGRCFTIHNGLINDKAADFLAFKQHYCLGWESFLPFLKSLQKLLQAYAVPTAVVNGDKMRAATLDQELGRTPSVSQLLSVLENGSWVQNFLSRPGQRYKGKDGKAAAAQKIQATWRGYRDRVAFLAYRRQRWAAGVIVIAWLLHVQRTRVKKMLGESRERHLQNFRSRRKHLASNWNHIRTCRRSIIHIPSLGYTERQRSQTPDLHIQQNLQIGRLCDIADPNVDVLYISPVNLDEETEQYYRKLLGLRAAVLSGNPQDATELHDRFTILTPEAVDRFPVSPYGN</sequence>
<feature type="compositionally biased region" description="Polar residues" evidence="1">
    <location>
        <begin position="34"/>
        <end position="43"/>
    </location>
</feature>
<keyword evidence="3" id="KW-1185">Reference proteome</keyword>
<dbReference type="PANTHER" id="PTHR14465:SF0">
    <property type="entry name" value="IQ DOMAIN-CONTAINING PROTEIN H"/>
    <property type="match status" value="1"/>
</dbReference>
<organism evidence="2 3">
    <name type="scientific">Ranitomeya imitator</name>
    <name type="common">mimic poison frog</name>
    <dbReference type="NCBI Taxonomy" id="111125"/>
    <lineage>
        <taxon>Eukaryota</taxon>
        <taxon>Metazoa</taxon>
        <taxon>Chordata</taxon>
        <taxon>Craniata</taxon>
        <taxon>Vertebrata</taxon>
        <taxon>Euteleostomi</taxon>
        <taxon>Amphibia</taxon>
        <taxon>Batrachia</taxon>
        <taxon>Anura</taxon>
        <taxon>Neobatrachia</taxon>
        <taxon>Hyloidea</taxon>
        <taxon>Dendrobatidae</taxon>
        <taxon>Dendrobatinae</taxon>
        <taxon>Ranitomeya</taxon>
    </lineage>
</organism>
<name>A0ABN9MIK0_9NEOB</name>